<dbReference type="STRING" id="7370.A0A1I8N9J2"/>
<evidence type="ECO:0000256" key="12">
    <source>
        <dbReference type="RuleBase" id="RU003519"/>
    </source>
</evidence>
<feature type="region of interest" description="Disordered" evidence="13">
    <location>
        <begin position="532"/>
        <end position="611"/>
    </location>
</feature>
<keyword evidence="4 12" id="KW-0336">GPI-anchor</keyword>
<keyword evidence="6 12" id="KW-0654">Proteoglycan</keyword>
<evidence type="ECO:0000256" key="8">
    <source>
        <dbReference type="ARBA" id="ARBA00023180"/>
    </source>
</evidence>
<dbReference type="OrthoDB" id="6380619at2759"/>
<dbReference type="GO" id="GO:1905475">
    <property type="term" value="P:regulation of protein localization to membrane"/>
    <property type="evidence" value="ECO:0007669"/>
    <property type="project" value="TreeGrafter"/>
</dbReference>
<evidence type="ECO:0000256" key="7">
    <source>
        <dbReference type="ARBA" id="ARBA00023136"/>
    </source>
</evidence>
<feature type="compositionally biased region" description="Basic and acidic residues" evidence="13">
    <location>
        <begin position="81"/>
        <end position="90"/>
    </location>
</feature>
<dbReference type="EnsemblMetazoa" id="MDOA012984-RB">
    <property type="protein sequence ID" value="MDOA012984-PB"/>
    <property type="gene ID" value="MDOA012984"/>
</dbReference>
<comment type="subcellular location">
    <subcellularLocation>
        <location evidence="1 12">Cell membrane</location>
        <topology evidence="1 12">Lipid-anchor</topology>
        <topology evidence="1 12">GPI-anchor</topology>
    </subcellularLocation>
</comment>
<comment type="similarity">
    <text evidence="2 11">Belongs to the glypican family.</text>
</comment>
<evidence type="ECO:0000256" key="1">
    <source>
        <dbReference type="ARBA" id="ARBA00004609"/>
    </source>
</evidence>
<keyword evidence="8" id="KW-0325">Glycoprotein</keyword>
<dbReference type="GO" id="GO:0009986">
    <property type="term" value="C:cell surface"/>
    <property type="evidence" value="ECO:0007669"/>
    <property type="project" value="TreeGrafter"/>
</dbReference>
<feature type="region of interest" description="Disordered" evidence="13">
    <location>
        <begin position="55"/>
        <end position="90"/>
    </location>
</feature>
<evidence type="ECO:0000313" key="14">
    <source>
        <dbReference type="EnsemblMetazoa" id="MDOA012984-PB"/>
    </source>
</evidence>
<dbReference type="GO" id="GO:0005576">
    <property type="term" value="C:extracellular region"/>
    <property type="evidence" value="ECO:0007669"/>
    <property type="project" value="TreeGrafter"/>
</dbReference>
<dbReference type="AlphaFoldDB" id="A0A1I8N9J2"/>
<sequence length="645" mass="72358">MALKPLSCQNIYNNSMKLILVVGVLATVLVASASAKSLDFSHDLDTANSYLEAPHHHQASSLHHHQSHSLHHHNRNRRLQRRDSNSKDGLHCNDVRGDFEAIDIPLPQHFNEKGAQCGGHCCTNSTENELKKIASADFERSLHHHTKSLRGVLESTAKHFQSYILDSTDQSGNRTINVFSQVYIRMLPLSRKLIEQLYSDIKSTIKATESTTSINTLEHNIHQFFVNLFPVAYHQVVHLDKQRYGELHEDYINCLKLTYDEIQPFGDIPTEISRNLRQSIQMVHILINALHQSAEVLGETDELYGAHLTESCQKHLLRMSYCPRCNGLQKTHVKTCYGYCVNVLRGCSAQYAGALDSHWSSVASGLENLMNVHMGADAGIVAAIKQLDVKLPDSIMKAMGNGPELEKTVKKACGTPKLLPSKEADNEIKKPISHYNKKLNPVEPELLHFSSTIDKSKDFYSNIVNNVCDDDEFQRNDRHCWIGDRISDYDQIVMTPGQDTQRYNPEVPYEPTSKPTKLHELLDKLLKIRKNLDTAMPSPPRTINDIQSDMAGHDDEGSGHITDDVDDEEYRLQGSGDGSGDGATSFPVDPRSDNNEDNEITPHESSNSPASTVSSAMSLVYLTCLLLVTHHTLLATIRFYKLNLN</sequence>
<name>A0A1I8N9J2_MUSDO</name>
<dbReference type="VEuPathDB" id="VectorBase:MDOA012984"/>
<evidence type="ECO:0000256" key="6">
    <source>
        <dbReference type="ARBA" id="ARBA00022974"/>
    </source>
</evidence>
<dbReference type="PANTHER" id="PTHR10822:SF29">
    <property type="entry name" value="DIVISION ABNORMALLY DELAYED PROTEIN"/>
    <property type="match status" value="1"/>
</dbReference>
<evidence type="ECO:0000256" key="10">
    <source>
        <dbReference type="ARBA" id="ARBA00023288"/>
    </source>
</evidence>
<feature type="compositionally biased region" description="Basic and acidic residues" evidence="13">
    <location>
        <begin position="551"/>
        <end position="563"/>
    </location>
</feature>
<dbReference type="VEuPathDB" id="VectorBase:MDOMA2_010961"/>
<keyword evidence="7 12" id="KW-0472">Membrane</keyword>
<keyword evidence="5" id="KW-0732">Signal</keyword>
<evidence type="ECO:0000256" key="2">
    <source>
        <dbReference type="ARBA" id="ARBA00010260"/>
    </source>
</evidence>
<evidence type="ECO:0000256" key="5">
    <source>
        <dbReference type="ARBA" id="ARBA00022729"/>
    </source>
</evidence>
<keyword evidence="10 12" id="KW-0449">Lipoprotein</keyword>
<reference evidence="14" key="1">
    <citation type="submission" date="2020-05" db="UniProtKB">
        <authorList>
            <consortium name="EnsemblMetazoa"/>
        </authorList>
    </citation>
    <scope>IDENTIFICATION</scope>
    <source>
        <strain evidence="14">Aabys</strain>
    </source>
</reference>
<proteinExistence type="inferred from homology"/>
<feature type="compositionally biased region" description="Basic residues" evidence="13">
    <location>
        <begin position="56"/>
        <end position="80"/>
    </location>
</feature>
<dbReference type="GO" id="GO:0090263">
    <property type="term" value="P:positive regulation of canonical Wnt signaling pathway"/>
    <property type="evidence" value="ECO:0007669"/>
    <property type="project" value="TreeGrafter"/>
</dbReference>
<dbReference type="PANTHER" id="PTHR10822">
    <property type="entry name" value="GLYPICAN"/>
    <property type="match status" value="1"/>
</dbReference>
<accession>A0A1I8N9J2</accession>
<dbReference type="GO" id="GO:0005886">
    <property type="term" value="C:plasma membrane"/>
    <property type="evidence" value="ECO:0007669"/>
    <property type="project" value="UniProtKB-SubCell"/>
</dbReference>
<gene>
    <name evidence="14" type="primary">101898792</name>
</gene>
<evidence type="ECO:0000256" key="13">
    <source>
        <dbReference type="SAM" id="MobiDB-lite"/>
    </source>
</evidence>
<protein>
    <recommendedName>
        <fullName evidence="15">Glypican</fullName>
    </recommendedName>
</protein>
<evidence type="ECO:0000256" key="11">
    <source>
        <dbReference type="RuleBase" id="RU003518"/>
    </source>
</evidence>
<evidence type="ECO:0000256" key="3">
    <source>
        <dbReference type="ARBA" id="ARBA00022475"/>
    </source>
</evidence>
<keyword evidence="3" id="KW-1003">Cell membrane</keyword>
<evidence type="ECO:0000256" key="4">
    <source>
        <dbReference type="ARBA" id="ARBA00022622"/>
    </source>
</evidence>
<comment type="function">
    <text evidence="12">Cell surface proteoglycan.</text>
</comment>
<dbReference type="InterPro" id="IPR001863">
    <property type="entry name" value="Glypican"/>
</dbReference>
<keyword evidence="9 12" id="KW-0357">Heparan sulfate</keyword>
<evidence type="ECO:0000256" key="9">
    <source>
        <dbReference type="ARBA" id="ARBA00023207"/>
    </source>
</evidence>
<evidence type="ECO:0008006" key="15">
    <source>
        <dbReference type="Google" id="ProtNLM"/>
    </source>
</evidence>
<dbReference type="GO" id="GO:0098552">
    <property type="term" value="C:side of membrane"/>
    <property type="evidence" value="ECO:0007669"/>
    <property type="project" value="UniProtKB-KW"/>
</dbReference>
<dbReference type="GO" id="GO:0016477">
    <property type="term" value="P:cell migration"/>
    <property type="evidence" value="ECO:0007669"/>
    <property type="project" value="TreeGrafter"/>
</dbReference>
<organism evidence="14">
    <name type="scientific">Musca domestica</name>
    <name type="common">House fly</name>
    <dbReference type="NCBI Taxonomy" id="7370"/>
    <lineage>
        <taxon>Eukaryota</taxon>
        <taxon>Metazoa</taxon>
        <taxon>Ecdysozoa</taxon>
        <taxon>Arthropoda</taxon>
        <taxon>Hexapoda</taxon>
        <taxon>Insecta</taxon>
        <taxon>Pterygota</taxon>
        <taxon>Neoptera</taxon>
        <taxon>Endopterygota</taxon>
        <taxon>Diptera</taxon>
        <taxon>Brachycera</taxon>
        <taxon>Muscomorpha</taxon>
        <taxon>Muscoidea</taxon>
        <taxon>Muscidae</taxon>
        <taxon>Musca</taxon>
    </lineage>
</organism>
<dbReference type="Pfam" id="PF01153">
    <property type="entry name" value="Glypican"/>
    <property type="match status" value="1"/>
</dbReference>